<name>A0A4Y9QW04_9MICO</name>
<evidence type="ECO:0000313" key="2">
    <source>
        <dbReference type="EMBL" id="TFV96721.1"/>
    </source>
</evidence>
<evidence type="ECO:0000256" key="1">
    <source>
        <dbReference type="SAM" id="Phobius"/>
    </source>
</evidence>
<dbReference type="AlphaFoldDB" id="A0A4Y9QW04"/>
<gene>
    <name evidence="2" type="ORF">E4M00_11600</name>
</gene>
<reference evidence="2 3" key="1">
    <citation type="journal article" date="2018" name="J. Microbiol.">
        <title>Leifsonia flava sp. nov., a novel actinobacterium isolated from the rhizosphere of Aquilegia viridiflora.</title>
        <authorList>
            <person name="Cai Y."/>
            <person name="Tao W.Z."/>
            <person name="Ma Y.J."/>
            <person name="Cheng J."/>
            <person name="Zhang M.Y."/>
            <person name="Zhang Y.X."/>
        </authorList>
    </citation>
    <scope>NUCLEOTIDE SEQUENCE [LARGE SCALE GENOMIC DNA]</scope>
    <source>
        <strain evidence="2 3">SYP-B2174</strain>
    </source>
</reference>
<feature type="transmembrane region" description="Helical" evidence="1">
    <location>
        <begin position="185"/>
        <end position="206"/>
    </location>
</feature>
<organism evidence="2 3">
    <name type="scientific">Orlajensenia leifsoniae</name>
    <dbReference type="NCBI Taxonomy" id="2561933"/>
    <lineage>
        <taxon>Bacteria</taxon>
        <taxon>Bacillati</taxon>
        <taxon>Actinomycetota</taxon>
        <taxon>Actinomycetes</taxon>
        <taxon>Micrococcales</taxon>
        <taxon>Microbacteriaceae</taxon>
        <taxon>Orlajensenia</taxon>
    </lineage>
</organism>
<feature type="transmembrane region" description="Helical" evidence="1">
    <location>
        <begin position="146"/>
        <end position="179"/>
    </location>
</feature>
<comment type="caution">
    <text evidence="2">The sequence shown here is derived from an EMBL/GenBank/DDBJ whole genome shotgun (WGS) entry which is preliminary data.</text>
</comment>
<proteinExistence type="predicted"/>
<dbReference type="RefSeq" id="WP_135120689.1">
    <property type="nucleotide sequence ID" value="NZ_SPQZ01000004.1"/>
</dbReference>
<sequence length="231" mass="24355">MDPAQEVREMIGKLQDKVEELTRIVNSTLSKVPGFLDWIVDKLIDGWNALMEKLGEFWDWFTDKLSYVGNPFGLHAASVSWTEDIGGKVANLVRDIDDSDLLVDDKWKGDGADQYRQSLDPQREALSSINSDFASNISSALSTLMLAIVAFWASVVAAIISVIVGFATATGAAVTVFGLPLAPPAALGGLAIGVGALAAGTATLYASAASARGTMSSTAAGVQTWPQFVTG</sequence>
<keyword evidence="1" id="KW-1133">Transmembrane helix</keyword>
<protein>
    <submittedName>
        <fullName evidence="2">Uncharacterized protein</fullName>
    </submittedName>
</protein>
<keyword evidence="1" id="KW-0812">Transmembrane</keyword>
<keyword evidence="1" id="KW-0472">Membrane</keyword>
<dbReference type="Proteomes" id="UP000298127">
    <property type="component" value="Unassembled WGS sequence"/>
</dbReference>
<keyword evidence="3" id="KW-1185">Reference proteome</keyword>
<accession>A0A4Y9QW04</accession>
<dbReference type="EMBL" id="SPQZ01000004">
    <property type="protein sequence ID" value="TFV96721.1"/>
    <property type="molecule type" value="Genomic_DNA"/>
</dbReference>
<evidence type="ECO:0000313" key="3">
    <source>
        <dbReference type="Proteomes" id="UP000298127"/>
    </source>
</evidence>